<dbReference type="InterPro" id="IPR036390">
    <property type="entry name" value="WH_DNA-bd_sf"/>
</dbReference>
<dbReference type="GO" id="GO:0008171">
    <property type="term" value="F:O-methyltransferase activity"/>
    <property type="evidence" value="ECO:0007669"/>
    <property type="project" value="InterPro"/>
</dbReference>
<reference evidence="7" key="1">
    <citation type="submission" date="2021-03" db="EMBL/GenBank/DDBJ databases">
        <authorList>
            <person name="Tagirdzhanova G."/>
        </authorList>
    </citation>
    <scope>NUCLEOTIDE SEQUENCE</scope>
</reference>
<sequence length="394" mass="44146">MDITGLTKSIEDAASAGPDTLGEPERQKLLATCMKLSEQLKKPHELVLEISTGSLKPAILRLAIEMRLFEIAARAPEKTLTLSDLAKESKVDELLLLRVLRLLVGMSFFTEQANQTYTLTHTGSYLVPGTPFYSWIVIDDTNQQAIAKLTSYFQEREFANPSNTKDTPFNYAFNTSETFFSWLSTRPQMGAAFNHVMQFGKMLRGPDWFEFFPVEDKLAAHSAQATIIDIGGGTGGDLLNFKKHHPSYPGRLVLQDLPEVLADAKTEELTAAGVELQPHSFLHPEPEAFHGAMAYVIKNCLHDWPEAEARTILKHIADAMSEESTLLVCETSLSEQGVPFMNAVFDWVMMIQFAGLERTEKQWKALFESVGLVIRQIWPSPVAKFTVVFELKKM</sequence>
<dbReference type="PANTHER" id="PTHR43712:SF11">
    <property type="entry name" value="O-METHYLTRANSFERASE (AFU_ORTHOLOGUE AFUA_2G17820)-RELATED"/>
    <property type="match status" value="1"/>
</dbReference>
<keyword evidence="2" id="KW-0808">Transferase</keyword>
<evidence type="ECO:0000256" key="3">
    <source>
        <dbReference type="ARBA" id="ARBA00022691"/>
    </source>
</evidence>
<feature type="domain" description="O-methyltransferase C-terminal" evidence="5">
    <location>
        <begin position="165"/>
        <end position="371"/>
    </location>
</feature>
<proteinExistence type="predicted"/>
<dbReference type="InterPro" id="IPR001077">
    <property type="entry name" value="COMT_C"/>
</dbReference>
<dbReference type="AlphaFoldDB" id="A0A8H3IID5"/>
<dbReference type="EMBL" id="CAJPDQ010000017">
    <property type="protein sequence ID" value="CAF9922000.1"/>
    <property type="molecule type" value="Genomic_DNA"/>
</dbReference>
<protein>
    <recommendedName>
        <fullName evidence="9">O-methyltransferase</fullName>
    </recommendedName>
</protein>
<dbReference type="PIRSF" id="PIRSF005739">
    <property type="entry name" value="O-mtase"/>
    <property type="match status" value="1"/>
</dbReference>
<evidence type="ECO:0000313" key="8">
    <source>
        <dbReference type="Proteomes" id="UP000664169"/>
    </source>
</evidence>
<dbReference type="Pfam" id="PF08100">
    <property type="entry name" value="Dimerisation"/>
    <property type="match status" value="1"/>
</dbReference>
<name>A0A8H3IID5_9LECA</name>
<dbReference type="InterPro" id="IPR029063">
    <property type="entry name" value="SAM-dependent_MTases_sf"/>
</dbReference>
<dbReference type="OrthoDB" id="1535081at2759"/>
<organism evidence="7 8">
    <name type="scientific">Gomphillus americanus</name>
    <dbReference type="NCBI Taxonomy" id="1940652"/>
    <lineage>
        <taxon>Eukaryota</taxon>
        <taxon>Fungi</taxon>
        <taxon>Dikarya</taxon>
        <taxon>Ascomycota</taxon>
        <taxon>Pezizomycotina</taxon>
        <taxon>Lecanoromycetes</taxon>
        <taxon>OSLEUM clade</taxon>
        <taxon>Ostropomycetidae</taxon>
        <taxon>Ostropales</taxon>
        <taxon>Graphidaceae</taxon>
        <taxon>Gomphilloideae</taxon>
        <taxon>Gomphillus</taxon>
    </lineage>
</organism>
<feature type="domain" description="O-methyltransferase dimerisation" evidence="6">
    <location>
        <begin position="49"/>
        <end position="127"/>
    </location>
</feature>
<gene>
    <name evidence="7" type="ORF">GOMPHAMPRED_002464</name>
</gene>
<evidence type="ECO:0000259" key="5">
    <source>
        <dbReference type="Pfam" id="PF00891"/>
    </source>
</evidence>
<dbReference type="PANTHER" id="PTHR43712">
    <property type="entry name" value="PUTATIVE (AFU_ORTHOLOGUE AFUA_4G14580)-RELATED"/>
    <property type="match status" value="1"/>
</dbReference>
<dbReference type="InterPro" id="IPR016461">
    <property type="entry name" value="COMT-like"/>
</dbReference>
<dbReference type="Proteomes" id="UP000664169">
    <property type="component" value="Unassembled WGS sequence"/>
</dbReference>
<dbReference type="InterPro" id="IPR036388">
    <property type="entry name" value="WH-like_DNA-bd_sf"/>
</dbReference>
<keyword evidence="3" id="KW-0949">S-adenosyl-L-methionine</keyword>
<dbReference type="PROSITE" id="PS51683">
    <property type="entry name" value="SAM_OMT_II"/>
    <property type="match status" value="1"/>
</dbReference>
<evidence type="ECO:0000256" key="4">
    <source>
        <dbReference type="PIRSR" id="PIRSR005739-1"/>
    </source>
</evidence>
<dbReference type="GO" id="GO:0032259">
    <property type="term" value="P:methylation"/>
    <property type="evidence" value="ECO:0007669"/>
    <property type="project" value="UniProtKB-KW"/>
</dbReference>
<feature type="active site" description="Proton acceptor" evidence="4">
    <location>
        <position position="302"/>
    </location>
</feature>
<evidence type="ECO:0000313" key="7">
    <source>
        <dbReference type="EMBL" id="CAF9922000.1"/>
    </source>
</evidence>
<dbReference type="GO" id="GO:0046983">
    <property type="term" value="F:protein dimerization activity"/>
    <property type="evidence" value="ECO:0007669"/>
    <property type="project" value="InterPro"/>
</dbReference>
<dbReference type="Pfam" id="PF00891">
    <property type="entry name" value="Methyltransf_2"/>
    <property type="match status" value="1"/>
</dbReference>
<dbReference type="InterPro" id="IPR012967">
    <property type="entry name" value="COMT_dimerisation"/>
</dbReference>
<dbReference type="SUPFAM" id="SSF46785">
    <property type="entry name" value="Winged helix' DNA-binding domain"/>
    <property type="match status" value="1"/>
</dbReference>
<comment type="caution">
    <text evidence="7">The sequence shown here is derived from an EMBL/GenBank/DDBJ whole genome shotgun (WGS) entry which is preliminary data.</text>
</comment>
<evidence type="ECO:0000259" key="6">
    <source>
        <dbReference type="Pfam" id="PF08100"/>
    </source>
</evidence>
<keyword evidence="1" id="KW-0489">Methyltransferase</keyword>
<evidence type="ECO:0000256" key="2">
    <source>
        <dbReference type="ARBA" id="ARBA00022679"/>
    </source>
</evidence>
<dbReference type="Gene3D" id="1.10.10.10">
    <property type="entry name" value="Winged helix-like DNA-binding domain superfamily/Winged helix DNA-binding domain"/>
    <property type="match status" value="1"/>
</dbReference>
<dbReference type="SUPFAM" id="SSF53335">
    <property type="entry name" value="S-adenosyl-L-methionine-dependent methyltransferases"/>
    <property type="match status" value="1"/>
</dbReference>
<accession>A0A8H3IID5</accession>
<dbReference type="Gene3D" id="3.40.50.150">
    <property type="entry name" value="Vaccinia Virus protein VP39"/>
    <property type="match status" value="1"/>
</dbReference>
<evidence type="ECO:0008006" key="9">
    <source>
        <dbReference type="Google" id="ProtNLM"/>
    </source>
</evidence>
<evidence type="ECO:0000256" key="1">
    <source>
        <dbReference type="ARBA" id="ARBA00022603"/>
    </source>
</evidence>
<keyword evidence="8" id="KW-1185">Reference proteome</keyword>